<protein>
    <submittedName>
        <fullName evidence="2">Uncharacterized protein</fullName>
    </submittedName>
</protein>
<evidence type="ECO:0000313" key="3">
    <source>
        <dbReference type="Proteomes" id="UP000324222"/>
    </source>
</evidence>
<gene>
    <name evidence="2" type="ORF">E2C01_043915</name>
</gene>
<name>A0A5B7FYK5_PORTR</name>
<sequence>MRTAGHSMKVRYDWQSREQKYDVGDHVWLHNPLRKKGFSPKLQSPWEGPYEVHQVLSEVTYKIRRGHHGRTRGHSPGREERHEDEEGNVEEWKDQPDAEGSLEKLQHGTSDPAEEPFIEVTGDDTDCCVGVELLTGQEDGRPQRERQAPKWMADYVVDASANAL</sequence>
<organism evidence="2 3">
    <name type="scientific">Portunus trituberculatus</name>
    <name type="common">Swimming crab</name>
    <name type="synonym">Neptunus trituberculatus</name>
    <dbReference type="NCBI Taxonomy" id="210409"/>
    <lineage>
        <taxon>Eukaryota</taxon>
        <taxon>Metazoa</taxon>
        <taxon>Ecdysozoa</taxon>
        <taxon>Arthropoda</taxon>
        <taxon>Crustacea</taxon>
        <taxon>Multicrustacea</taxon>
        <taxon>Malacostraca</taxon>
        <taxon>Eumalacostraca</taxon>
        <taxon>Eucarida</taxon>
        <taxon>Decapoda</taxon>
        <taxon>Pleocyemata</taxon>
        <taxon>Brachyura</taxon>
        <taxon>Eubrachyura</taxon>
        <taxon>Portunoidea</taxon>
        <taxon>Portunidae</taxon>
        <taxon>Portuninae</taxon>
        <taxon>Portunus</taxon>
    </lineage>
</organism>
<feature type="region of interest" description="Disordered" evidence="1">
    <location>
        <begin position="62"/>
        <end position="122"/>
    </location>
</feature>
<evidence type="ECO:0000256" key="1">
    <source>
        <dbReference type="SAM" id="MobiDB-lite"/>
    </source>
</evidence>
<keyword evidence="3" id="KW-1185">Reference proteome</keyword>
<feature type="compositionally biased region" description="Basic residues" evidence="1">
    <location>
        <begin position="62"/>
        <end position="75"/>
    </location>
</feature>
<evidence type="ECO:0000313" key="2">
    <source>
        <dbReference type="EMBL" id="MPC50093.1"/>
    </source>
</evidence>
<comment type="caution">
    <text evidence="2">The sequence shown here is derived from an EMBL/GenBank/DDBJ whole genome shotgun (WGS) entry which is preliminary data.</text>
</comment>
<feature type="compositionally biased region" description="Basic and acidic residues" evidence="1">
    <location>
        <begin position="90"/>
        <end position="106"/>
    </location>
</feature>
<reference evidence="2 3" key="1">
    <citation type="submission" date="2019-05" db="EMBL/GenBank/DDBJ databases">
        <title>Another draft genome of Portunus trituberculatus and its Hox gene families provides insights of decapod evolution.</title>
        <authorList>
            <person name="Jeong J.-H."/>
            <person name="Song I."/>
            <person name="Kim S."/>
            <person name="Choi T."/>
            <person name="Kim D."/>
            <person name="Ryu S."/>
            <person name="Kim W."/>
        </authorList>
    </citation>
    <scope>NUCLEOTIDE SEQUENCE [LARGE SCALE GENOMIC DNA]</scope>
    <source>
        <tissue evidence="2">Muscle</tissue>
    </source>
</reference>
<dbReference type="Proteomes" id="UP000324222">
    <property type="component" value="Unassembled WGS sequence"/>
</dbReference>
<dbReference type="EMBL" id="VSRR010009273">
    <property type="protein sequence ID" value="MPC50093.1"/>
    <property type="molecule type" value="Genomic_DNA"/>
</dbReference>
<feature type="compositionally biased region" description="Acidic residues" evidence="1">
    <location>
        <begin position="112"/>
        <end position="122"/>
    </location>
</feature>
<proteinExistence type="predicted"/>
<dbReference type="AlphaFoldDB" id="A0A5B7FYK5"/>
<accession>A0A5B7FYK5</accession>